<evidence type="ECO:0000313" key="1">
    <source>
        <dbReference type="EMBL" id="OIQ82713.1"/>
    </source>
</evidence>
<reference evidence="1" key="1">
    <citation type="submission" date="2016-10" db="EMBL/GenBank/DDBJ databases">
        <title>Sequence of Gallionella enrichment culture.</title>
        <authorList>
            <person name="Poehlein A."/>
            <person name="Muehling M."/>
            <person name="Daniel R."/>
        </authorList>
    </citation>
    <scope>NUCLEOTIDE SEQUENCE</scope>
</reference>
<sequence>MRRVNQRVRYTAQTMLLMHRAYTRARPRMRKKHTRQFVRPVRVSARLAKLPVKFRAMN</sequence>
<accession>A0A1J5QGP4</accession>
<dbReference type="EMBL" id="MLJW01000775">
    <property type="protein sequence ID" value="OIQ82713.1"/>
    <property type="molecule type" value="Genomic_DNA"/>
</dbReference>
<comment type="caution">
    <text evidence="1">The sequence shown here is derived from an EMBL/GenBank/DDBJ whole genome shotgun (WGS) entry which is preliminary data.</text>
</comment>
<organism evidence="1">
    <name type="scientific">mine drainage metagenome</name>
    <dbReference type="NCBI Taxonomy" id="410659"/>
    <lineage>
        <taxon>unclassified sequences</taxon>
        <taxon>metagenomes</taxon>
        <taxon>ecological metagenomes</taxon>
    </lineage>
</organism>
<dbReference type="AlphaFoldDB" id="A0A1J5QGP4"/>
<name>A0A1J5QGP4_9ZZZZ</name>
<proteinExistence type="predicted"/>
<protein>
    <submittedName>
        <fullName evidence="1">Uncharacterized protein</fullName>
    </submittedName>
</protein>
<gene>
    <name evidence="1" type="ORF">GALL_355070</name>
</gene>